<dbReference type="Pfam" id="PF13385">
    <property type="entry name" value="Laminin_G_3"/>
    <property type="match status" value="3"/>
</dbReference>
<evidence type="ECO:0000256" key="1">
    <source>
        <dbReference type="ARBA" id="ARBA00022729"/>
    </source>
</evidence>
<dbReference type="SMART" id="SM00560">
    <property type="entry name" value="LamGL"/>
    <property type="match status" value="2"/>
</dbReference>
<feature type="domain" description="LamG-like jellyroll fold" evidence="3">
    <location>
        <begin position="148"/>
        <end position="289"/>
    </location>
</feature>
<gene>
    <name evidence="4" type="ORF">COT92_01505</name>
</gene>
<dbReference type="PANTHER" id="PTHR42535:SF2">
    <property type="entry name" value="CHROMOSOME UNDETERMINED SCAFFOLD_146, WHOLE GENOME SHOTGUN SEQUENCE"/>
    <property type="match status" value="1"/>
</dbReference>
<dbReference type="PANTHER" id="PTHR42535">
    <property type="entry name" value="OOKINETE PROTEIN, PUTATIVE-RELATED"/>
    <property type="match status" value="1"/>
</dbReference>
<evidence type="ECO:0000313" key="5">
    <source>
        <dbReference type="Proteomes" id="UP000230922"/>
    </source>
</evidence>
<dbReference type="AlphaFoldDB" id="A0A2H0VDJ0"/>
<protein>
    <recommendedName>
        <fullName evidence="3">LamG-like jellyroll fold domain-containing protein</fullName>
    </recommendedName>
</protein>
<accession>A0A2H0VDJ0</accession>
<proteinExistence type="predicted"/>
<sequence length="525" mass="55633">GWHHIGLTYDGTTLSAYFDGSLVTTTSSTTPYTIQSGTLRIGTRNDVYLEHFQGLIDDVRVYNRALAASEIGSLYKSGNVKRKTVSNQGLVGYWSFNEGVGAQAGDSSGNGNTGAITGATWADGKKGKALSFDGSANNIAMGSVGVTTSYTASAWIKPNTLAGSGDHDLYGFTILASAANGAGYPLWLAARGSEVRFWAFESTPSIGGWRETSGAGLSAGNWYHIVAIATKSGASKVYVNGVEKLSFTNDGDVNWSNIFTVGDLRPGRLIVFDGAIDDVRVYNRALSPAEIQTLYKQNETKINTSQNDKLTSGLVGMYSFNGPDIDSTYAYDRSGNARNSALTGNPKKTIGKVGQALEFDGTSNYTKASGFSELGTSNQNYSFVGWVKVGAGGASGNIIHMSSLGSGSGWCLPPVGLSSGKLRGYSWPTNSVLGTTVLEEGVWYHFANTWDATKGLTIYVNGVLENSSPQATYLASGASNYIWIAFSPGGCAGNLGYFNGLVDEVRIYNRALSADEVKKLYNMGK</sequence>
<dbReference type="InterPro" id="IPR013320">
    <property type="entry name" value="ConA-like_dom_sf"/>
</dbReference>
<evidence type="ECO:0000313" key="4">
    <source>
        <dbReference type="EMBL" id="PIR96360.1"/>
    </source>
</evidence>
<reference evidence="5" key="1">
    <citation type="submission" date="2017-09" db="EMBL/GenBank/DDBJ databases">
        <title>Depth-based differentiation of microbial function through sediment-hosted aquifers and enrichment of novel symbionts in the deep terrestrial subsurface.</title>
        <authorList>
            <person name="Probst A.J."/>
            <person name="Ladd B."/>
            <person name="Jarett J.K."/>
            <person name="Geller-Mcgrath D.E."/>
            <person name="Sieber C.M.K."/>
            <person name="Emerson J.B."/>
            <person name="Anantharaman K."/>
            <person name="Thomas B.C."/>
            <person name="Malmstrom R."/>
            <person name="Stieglmeier M."/>
            <person name="Klingl A."/>
            <person name="Woyke T."/>
            <person name="Ryan C.M."/>
            <person name="Banfield J.F."/>
        </authorList>
    </citation>
    <scope>NUCLEOTIDE SEQUENCE [LARGE SCALE GENOMIC DNA]</scope>
</reference>
<feature type="domain" description="LamG-like jellyroll fold" evidence="3">
    <location>
        <begin position="379"/>
        <end position="515"/>
    </location>
</feature>
<keyword evidence="1" id="KW-0732">Signal</keyword>
<dbReference type="InterPro" id="IPR006558">
    <property type="entry name" value="LamG-like"/>
</dbReference>
<feature type="non-terminal residue" evidence="4">
    <location>
        <position position="1"/>
    </location>
</feature>
<evidence type="ECO:0000256" key="2">
    <source>
        <dbReference type="ARBA" id="ARBA00023157"/>
    </source>
</evidence>
<keyword evidence="2" id="KW-1015">Disulfide bond</keyword>
<evidence type="ECO:0000259" key="3">
    <source>
        <dbReference type="SMART" id="SM00560"/>
    </source>
</evidence>
<organism evidence="4 5">
    <name type="scientific">Candidatus Doudnabacteria bacterium CG10_big_fil_rev_8_21_14_0_10_42_18</name>
    <dbReference type="NCBI Taxonomy" id="1974552"/>
    <lineage>
        <taxon>Bacteria</taxon>
        <taxon>Candidatus Doudnaibacteriota</taxon>
    </lineage>
</organism>
<dbReference type="Gene3D" id="2.60.120.200">
    <property type="match status" value="3"/>
</dbReference>
<comment type="caution">
    <text evidence="4">The sequence shown here is derived from an EMBL/GenBank/DDBJ whole genome shotgun (WGS) entry which is preliminary data.</text>
</comment>
<dbReference type="EMBL" id="PFAK01000023">
    <property type="protein sequence ID" value="PIR96360.1"/>
    <property type="molecule type" value="Genomic_DNA"/>
</dbReference>
<dbReference type="Proteomes" id="UP000230922">
    <property type="component" value="Unassembled WGS sequence"/>
</dbReference>
<name>A0A2H0VDJ0_9BACT</name>
<dbReference type="SUPFAM" id="SSF49899">
    <property type="entry name" value="Concanavalin A-like lectins/glucanases"/>
    <property type="match status" value="3"/>
</dbReference>